<evidence type="ECO:0000313" key="15">
    <source>
        <dbReference type="Proteomes" id="UP001209540"/>
    </source>
</evidence>
<keyword evidence="7" id="KW-0594">Phospholipid biosynthesis</keyword>
<evidence type="ECO:0000256" key="11">
    <source>
        <dbReference type="ARBA" id="ARBA00031473"/>
    </source>
</evidence>
<evidence type="ECO:0000256" key="3">
    <source>
        <dbReference type="ARBA" id="ARBA00022516"/>
    </source>
</evidence>
<dbReference type="GO" id="GO:0004306">
    <property type="term" value="F:ethanolamine-phosphate cytidylyltransferase activity"/>
    <property type="evidence" value="ECO:0007669"/>
    <property type="project" value="UniProtKB-EC"/>
</dbReference>
<dbReference type="PANTHER" id="PTHR45780">
    <property type="entry name" value="ETHANOLAMINE-PHOSPHATE CYTIDYLYLTRANSFERASE"/>
    <property type="match status" value="1"/>
</dbReference>
<evidence type="ECO:0000256" key="10">
    <source>
        <dbReference type="ARBA" id="ARBA00024221"/>
    </source>
</evidence>
<gene>
    <name evidence="14" type="ORF">BDA99DRAFT_273947</name>
</gene>
<dbReference type="Gene3D" id="3.40.50.620">
    <property type="entry name" value="HUPs"/>
    <property type="match status" value="2"/>
</dbReference>
<evidence type="ECO:0000256" key="2">
    <source>
        <dbReference type="ARBA" id="ARBA00010101"/>
    </source>
</evidence>
<dbReference type="SUPFAM" id="SSF52374">
    <property type="entry name" value="Nucleotidylyl transferase"/>
    <property type="match status" value="2"/>
</dbReference>
<feature type="domain" description="Cytidyltransferase-like" evidence="13">
    <location>
        <begin position="219"/>
        <end position="316"/>
    </location>
</feature>
<dbReference type="PANTHER" id="PTHR45780:SF2">
    <property type="entry name" value="ETHANOLAMINE-PHOSPHATE CYTIDYLYLTRANSFERASE"/>
    <property type="match status" value="1"/>
</dbReference>
<evidence type="ECO:0000313" key="14">
    <source>
        <dbReference type="EMBL" id="KAI9272701.1"/>
    </source>
</evidence>
<protein>
    <recommendedName>
        <fullName evidence="10">ethanolamine-phosphate cytidylyltransferase</fullName>
        <ecNumber evidence="10">2.7.7.14</ecNumber>
    </recommendedName>
    <alternativeName>
        <fullName evidence="11">CTP:phosphoethanolamine cytidylyltransferase</fullName>
    </alternativeName>
</protein>
<evidence type="ECO:0000256" key="6">
    <source>
        <dbReference type="ARBA" id="ARBA00023098"/>
    </source>
</evidence>
<dbReference type="NCBIfam" id="TIGR00125">
    <property type="entry name" value="cyt_tran_rel"/>
    <property type="match status" value="2"/>
</dbReference>
<dbReference type="InterPro" id="IPR041723">
    <property type="entry name" value="CCT"/>
</dbReference>
<dbReference type="InterPro" id="IPR044608">
    <property type="entry name" value="Ect1/PCYT2"/>
</dbReference>
<proteinExistence type="inferred from homology"/>
<comment type="pathway">
    <text evidence="9">Phospholipid metabolism; phosphatidylethanolamine biosynthesis; phosphatidylethanolamine from ethanolamine: step 2/3.</text>
</comment>
<sequence length="384" mass="43467">MCVILYHYAILYYLSEQCVYRVWVDGCFDMMHYGHANALRQAKAMGDILVVGVHSDEAITKNKGSPVMHEDERYAAVAACKWVDQVVPDAPYNTTVEILREYDIDFCVHGDDITTMADGTDCYQAVKDAGLYRECKRTQGVSTTELVGRMLLMTRDHHKRGESSIANVNPQDLGSFSSVVGKKQKQGHRTTISHFLPTSKRIVQFSEGREPKPADRVVYVDGTFDLFHIGHIEFLKRAKALGDFLIVGIHDDQTVNAIKGSNYPLMNLHERALSVLACRYVDEVIIGAPYSVTEDILTKEYQVHVVAHSHTPTEPDLDGSDPYKLVKERGLYTEIQNPNSTLTTDGIIERIIQNRVLYEERQKRKNAKAELESQKEEEEKKNKA</sequence>
<reference evidence="14" key="2">
    <citation type="submission" date="2023-02" db="EMBL/GenBank/DDBJ databases">
        <authorList>
            <consortium name="DOE Joint Genome Institute"/>
            <person name="Mondo S.J."/>
            <person name="Chang Y."/>
            <person name="Wang Y."/>
            <person name="Ahrendt S."/>
            <person name="Andreopoulos W."/>
            <person name="Barry K."/>
            <person name="Beard J."/>
            <person name="Benny G.L."/>
            <person name="Blankenship S."/>
            <person name="Bonito G."/>
            <person name="Cuomo C."/>
            <person name="Desiro A."/>
            <person name="Gervers K.A."/>
            <person name="Hundley H."/>
            <person name="Kuo A."/>
            <person name="LaButti K."/>
            <person name="Lang B.F."/>
            <person name="Lipzen A."/>
            <person name="O'Donnell K."/>
            <person name="Pangilinan J."/>
            <person name="Reynolds N."/>
            <person name="Sandor L."/>
            <person name="Smith M.W."/>
            <person name="Tsang A."/>
            <person name="Grigoriev I.V."/>
            <person name="Stajich J.E."/>
            <person name="Spatafora J.W."/>
        </authorList>
    </citation>
    <scope>NUCLEOTIDE SEQUENCE</scope>
    <source>
        <strain evidence="14">RSA 2281</strain>
    </source>
</reference>
<keyword evidence="5" id="KW-0548">Nucleotidyltransferase</keyword>
<dbReference type="EMBL" id="JAIXMP010000005">
    <property type="protein sequence ID" value="KAI9272701.1"/>
    <property type="molecule type" value="Genomic_DNA"/>
</dbReference>
<dbReference type="AlphaFoldDB" id="A0AAD5PHP0"/>
<keyword evidence="4" id="KW-0808">Transferase</keyword>
<dbReference type="EC" id="2.7.7.14" evidence="10"/>
<dbReference type="InterPro" id="IPR014729">
    <property type="entry name" value="Rossmann-like_a/b/a_fold"/>
</dbReference>
<dbReference type="Pfam" id="PF01467">
    <property type="entry name" value="CTP_transf_like"/>
    <property type="match status" value="2"/>
</dbReference>
<feature type="domain" description="Cytidyltransferase-like" evidence="13">
    <location>
        <begin position="24"/>
        <end position="147"/>
    </location>
</feature>
<feature type="region of interest" description="Disordered" evidence="12">
    <location>
        <begin position="363"/>
        <end position="384"/>
    </location>
</feature>
<evidence type="ECO:0000256" key="9">
    <source>
        <dbReference type="ARBA" id="ARBA00024191"/>
    </source>
</evidence>
<dbReference type="GO" id="GO:0006646">
    <property type="term" value="P:phosphatidylethanolamine biosynthetic process"/>
    <property type="evidence" value="ECO:0007669"/>
    <property type="project" value="InterPro"/>
</dbReference>
<comment type="caution">
    <text evidence="14">The sequence shown here is derived from an EMBL/GenBank/DDBJ whole genome shotgun (WGS) entry which is preliminary data.</text>
</comment>
<dbReference type="CDD" id="cd02173">
    <property type="entry name" value="ECT"/>
    <property type="match status" value="1"/>
</dbReference>
<evidence type="ECO:0000256" key="7">
    <source>
        <dbReference type="ARBA" id="ARBA00023209"/>
    </source>
</evidence>
<organism evidence="14 15">
    <name type="scientific">Phascolomyces articulosus</name>
    <dbReference type="NCBI Taxonomy" id="60185"/>
    <lineage>
        <taxon>Eukaryota</taxon>
        <taxon>Fungi</taxon>
        <taxon>Fungi incertae sedis</taxon>
        <taxon>Mucoromycota</taxon>
        <taxon>Mucoromycotina</taxon>
        <taxon>Mucoromycetes</taxon>
        <taxon>Mucorales</taxon>
        <taxon>Lichtheimiaceae</taxon>
        <taxon>Phascolomyces</taxon>
    </lineage>
</organism>
<evidence type="ECO:0000259" key="13">
    <source>
        <dbReference type="Pfam" id="PF01467"/>
    </source>
</evidence>
<dbReference type="Proteomes" id="UP001209540">
    <property type="component" value="Unassembled WGS sequence"/>
</dbReference>
<evidence type="ECO:0000256" key="1">
    <source>
        <dbReference type="ARBA" id="ARBA00005189"/>
    </source>
</evidence>
<evidence type="ECO:0000256" key="12">
    <source>
        <dbReference type="SAM" id="MobiDB-lite"/>
    </source>
</evidence>
<evidence type="ECO:0000256" key="4">
    <source>
        <dbReference type="ARBA" id="ARBA00022679"/>
    </source>
</evidence>
<dbReference type="GO" id="GO:0005737">
    <property type="term" value="C:cytoplasm"/>
    <property type="evidence" value="ECO:0007669"/>
    <property type="project" value="TreeGrafter"/>
</dbReference>
<evidence type="ECO:0000256" key="8">
    <source>
        <dbReference type="ARBA" id="ARBA00023264"/>
    </source>
</evidence>
<dbReference type="CDD" id="cd02174">
    <property type="entry name" value="CCT"/>
    <property type="match status" value="1"/>
</dbReference>
<comment type="pathway">
    <text evidence="1">Lipid metabolism.</text>
</comment>
<evidence type="ECO:0000256" key="5">
    <source>
        <dbReference type="ARBA" id="ARBA00022695"/>
    </source>
</evidence>
<dbReference type="InterPro" id="IPR004821">
    <property type="entry name" value="Cyt_trans-like"/>
</dbReference>
<keyword evidence="15" id="KW-1185">Reference proteome</keyword>
<keyword evidence="3" id="KW-0444">Lipid biosynthesis</keyword>
<name>A0AAD5PHP0_9FUNG</name>
<reference evidence="14" key="1">
    <citation type="journal article" date="2022" name="IScience">
        <title>Evolution of zygomycete secretomes and the origins of terrestrial fungal ecologies.</title>
        <authorList>
            <person name="Chang Y."/>
            <person name="Wang Y."/>
            <person name="Mondo S."/>
            <person name="Ahrendt S."/>
            <person name="Andreopoulos W."/>
            <person name="Barry K."/>
            <person name="Beard J."/>
            <person name="Benny G.L."/>
            <person name="Blankenship S."/>
            <person name="Bonito G."/>
            <person name="Cuomo C."/>
            <person name="Desiro A."/>
            <person name="Gervers K.A."/>
            <person name="Hundley H."/>
            <person name="Kuo A."/>
            <person name="LaButti K."/>
            <person name="Lang B.F."/>
            <person name="Lipzen A."/>
            <person name="O'Donnell K."/>
            <person name="Pangilinan J."/>
            <person name="Reynolds N."/>
            <person name="Sandor L."/>
            <person name="Smith M.E."/>
            <person name="Tsang A."/>
            <person name="Grigoriev I.V."/>
            <person name="Stajich J.E."/>
            <person name="Spatafora J.W."/>
        </authorList>
    </citation>
    <scope>NUCLEOTIDE SEQUENCE</scope>
    <source>
        <strain evidence="14">RSA 2281</strain>
    </source>
</reference>
<comment type="similarity">
    <text evidence="2">Belongs to the cytidylyltransferase family.</text>
</comment>
<accession>A0AAD5PHP0</accession>
<keyword evidence="6" id="KW-0443">Lipid metabolism</keyword>
<keyword evidence="8" id="KW-1208">Phospholipid metabolism</keyword>